<proteinExistence type="predicted"/>
<organism evidence="1 2">
    <name type="scientific">Planifilum fimeticola</name>
    <dbReference type="NCBI Taxonomy" id="201975"/>
    <lineage>
        <taxon>Bacteria</taxon>
        <taxon>Bacillati</taxon>
        <taxon>Bacillota</taxon>
        <taxon>Bacilli</taxon>
        <taxon>Bacillales</taxon>
        <taxon>Thermoactinomycetaceae</taxon>
        <taxon>Planifilum</taxon>
    </lineage>
</organism>
<evidence type="ECO:0000313" key="2">
    <source>
        <dbReference type="Proteomes" id="UP000237797"/>
    </source>
</evidence>
<sequence length="59" mass="7001">MTTRPIRCLECYLRRPGGRCDFCPLHRKNRHLYRPIGGGWFVKKEEQDRKSAEDKNPSP</sequence>
<name>A0A2T0LBG3_9BACL</name>
<comment type="caution">
    <text evidence="1">The sequence shown here is derived from an EMBL/GenBank/DDBJ whole genome shotgun (WGS) entry which is preliminary data.</text>
</comment>
<gene>
    <name evidence="1" type="ORF">CLV97_12836</name>
</gene>
<reference evidence="1 2" key="1">
    <citation type="submission" date="2018-03" db="EMBL/GenBank/DDBJ databases">
        <title>Genomic Encyclopedia of Archaeal and Bacterial Type Strains, Phase II (KMG-II): from individual species to whole genera.</title>
        <authorList>
            <person name="Goeker M."/>
        </authorList>
    </citation>
    <scope>NUCLEOTIDE SEQUENCE [LARGE SCALE GENOMIC DNA]</scope>
    <source>
        <strain evidence="1 2">DSM 44946</strain>
    </source>
</reference>
<accession>A0A2T0LBG3</accession>
<keyword evidence="2" id="KW-1185">Reference proteome</keyword>
<dbReference type="AlphaFoldDB" id="A0A2T0LBG3"/>
<protein>
    <submittedName>
        <fullName evidence="1">Uncharacterized protein</fullName>
    </submittedName>
</protein>
<evidence type="ECO:0000313" key="1">
    <source>
        <dbReference type="EMBL" id="PRX39200.1"/>
    </source>
</evidence>
<dbReference type="Proteomes" id="UP000237797">
    <property type="component" value="Unassembled WGS sequence"/>
</dbReference>
<dbReference type="EMBL" id="PVNE01000028">
    <property type="protein sequence ID" value="PRX39200.1"/>
    <property type="molecule type" value="Genomic_DNA"/>
</dbReference>